<proteinExistence type="predicted"/>
<reference evidence="2 3" key="1">
    <citation type="submission" date="2013-06" db="EMBL/GenBank/DDBJ databases">
        <title>Whole genome shotgun sequence of Bacillus selenatarsenatis SF-1.</title>
        <authorList>
            <person name="Kuroda M."/>
            <person name="Sei K."/>
            <person name="Yamashita M."/>
            <person name="Ike M."/>
        </authorList>
    </citation>
    <scope>NUCLEOTIDE SEQUENCE [LARGE SCALE GENOMIC DNA]</scope>
    <source>
        <strain evidence="2 3">SF-1</strain>
    </source>
</reference>
<dbReference type="OrthoDB" id="2947921at2"/>
<keyword evidence="1" id="KW-0812">Transmembrane</keyword>
<dbReference type="NCBIfam" id="NF047644">
    <property type="entry name" value="TsoY_fam"/>
    <property type="match status" value="1"/>
</dbReference>
<gene>
    <name evidence="2" type="ORF">SAMD00020551_0359</name>
</gene>
<dbReference type="InterPro" id="IPR059133">
    <property type="entry name" value="TsoY-like"/>
</dbReference>
<keyword evidence="1" id="KW-1133">Transmembrane helix</keyword>
<sequence>MKLKFAPIKFQAALAAGGVSLMAFNYLQFAIPHGEGLIKISDLLWSQMSPSQVILNAILVLIMLGSTAANLILTVVFLRGMASWLITKNQFNSFIENPLTNITIFVPIASLSMTANVVWGPFAFYLPGLSIQTLMWGSLLFYMILWVSLFFLEFKVAKSWFINPMDASKLNFVWLLDVFAFGLVSLAGTGIASMAENSAIASFASVTSLFVLVFGVFLFVAKLSFLIYIQIKNAQLPDKPILPAFFLVIPITCLLGLSFYRIMGHFQNIFTFDASVISFFLITASYVITIGWGIFTVYLLFDYLRRDFFKSQFAPTQWGMV</sequence>
<dbReference type="InterPro" id="IPR038665">
    <property type="entry name" value="Voltage-dep_anion_channel_sf"/>
</dbReference>
<feature type="transmembrane region" description="Helical" evidence="1">
    <location>
        <begin position="200"/>
        <end position="229"/>
    </location>
</feature>
<organism evidence="2 3">
    <name type="scientific">Mesobacillus selenatarsenatis (strain DSM 18680 / JCM 14380 / FERM P-15431 / SF-1)</name>
    <dbReference type="NCBI Taxonomy" id="1321606"/>
    <lineage>
        <taxon>Bacteria</taxon>
        <taxon>Bacillati</taxon>
        <taxon>Bacillota</taxon>
        <taxon>Bacilli</taxon>
        <taxon>Bacillales</taxon>
        <taxon>Bacillaceae</taxon>
        <taxon>Mesobacillus</taxon>
    </lineage>
</organism>
<keyword evidence="1" id="KW-0472">Membrane</keyword>
<evidence type="ECO:0000313" key="3">
    <source>
        <dbReference type="Proteomes" id="UP000031014"/>
    </source>
</evidence>
<feature type="transmembrane region" description="Helical" evidence="1">
    <location>
        <begin position="99"/>
        <end position="122"/>
    </location>
</feature>
<dbReference type="AlphaFoldDB" id="A0A0A8WZM9"/>
<dbReference type="Proteomes" id="UP000031014">
    <property type="component" value="Unassembled WGS sequence"/>
</dbReference>
<accession>A0A0A8WZM9</accession>
<feature type="transmembrane region" description="Helical" evidence="1">
    <location>
        <begin position="12"/>
        <end position="33"/>
    </location>
</feature>
<dbReference type="Gene3D" id="1.50.10.150">
    <property type="entry name" value="Voltage-dependent anion channel"/>
    <property type="match status" value="1"/>
</dbReference>
<evidence type="ECO:0000256" key="1">
    <source>
        <dbReference type="SAM" id="Phobius"/>
    </source>
</evidence>
<evidence type="ECO:0000313" key="2">
    <source>
        <dbReference type="EMBL" id="GAM12227.1"/>
    </source>
</evidence>
<feature type="transmembrane region" description="Helical" evidence="1">
    <location>
        <begin position="241"/>
        <end position="263"/>
    </location>
</feature>
<dbReference type="EMBL" id="BASE01000008">
    <property type="protein sequence ID" value="GAM12227.1"/>
    <property type="molecule type" value="Genomic_DNA"/>
</dbReference>
<feature type="transmembrane region" description="Helical" evidence="1">
    <location>
        <begin position="53"/>
        <end position="78"/>
    </location>
</feature>
<keyword evidence="3" id="KW-1185">Reference proteome</keyword>
<dbReference type="NCBIfam" id="NF047643">
    <property type="entry name" value="seleno_TsoY"/>
    <property type="match status" value="1"/>
</dbReference>
<name>A0A0A8WZM9_MESS1</name>
<feature type="transmembrane region" description="Helical" evidence="1">
    <location>
        <begin position="172"/>
        <end position="194"/>
    </location>
</feature>
<dbReference type="STRING" id="1321606.SAMD00020551_0359"/>
<feature type="transmembrane region" description="Helical" evidence="1">
    <location>
        <begin position="275"/>
        <end position="301"/>
    </location>
</feature>
<protein>
    <submittedName>
        <fullName evidence="2">Uncharacterized protein</fullName>
    </submittedName>
</protein>
<comment type="caution">
    <text evidence="2">The sequence shown here is derived from an EMBL/GenBank/DDBJ whole genome shotgun (WGS) entry which is preliminary data.</text>
</comment>
<feature type="transmembrane region" description="Helical" evidence="1">
    <location>
        <begin position="134"/>
        <end position="152"/>
    </location>
</feature>